<dbReference type="GO" id="GO:0000976">
    <property type="term" value="F:transcription cis-regulatory region binding"/>
    <property type="evidence" value="ECO:0007669"/>
    <property type="project" value="TreeGrafter"/>
</dbReference>
<dbReference type="Gene3D" id="3.40.190.290">
    <property type="match status" value="1"/>
</dbReference>
<feature type="domain" description="HTH lysR-type" evidence="5">
    <location>
        <begin position="15"/>
        <end position="72"/>
    </location>
</feature>
<dbReference type="InterPro" id="IPR036388">
    <property type="entry name" value="WH-like_DNA-bd_sf"/>
</dbReference>
<evidence type="ECO:0000259" key="5">
    <source>
        <dbReference type="PROSITE" id="PS50931"/>
    </source>
</evidence>
<dbReference type="PANTHER" id="PTHR30126">
    <property type="entry name" value="HTH-TYPE TRANSCRIPTIONAL REGULATOR"/>
    <property type="match status" value="1"/>
</dbReference>
<accession>A0A5B8RID0</accession>
<dbReference type="Gene3D" id="1.10.10.10">
    <property type="entry name" value="Winged helix-like DNA-binding domain superfamily/Winged helix DNA-binding domain"/>
    <property type="match status" value="1"/>
</dbReference>
<keyword evidence="3" id="KW-0238">DNA-binding</keyword>
<dbReference type="SUPFAM" id="SSF53850">
    <property type="entry name" value="Periplasmic binding protein-like II"/>
    <property type="match status" value="1"/>
</dbReference>
<reference evidence="6" key="1">
    <citation type="submission" date="2019-06" db="EMBL/GenBank/DDBJ databases">
        <authorList>
            <person name="Murdoch R.W."/>
            <person name="Fathepure B."/>
        </authorList>
    </citation>
    <scope>NUCLEOTIDE SEQUENCE</scope>
</reference>
<dbReference type="PRINTS" id="PR00039">
    <property type="entry name" value="HTHLYSR"/>
</dbReference>
<dbReference type="Pfam" id="PF03466">
    <property type="entry name" value="LysR_substrate"/>
    <property type="match status" value="1"/>
</dbReference>
<dbReference type="EMBL" id="MN079169">
    <property type="protein sequence ID" value="QEA06765.1"/>
    <property type="molecule type" value="Genomic_DNA"/>
</dbReference>
<sequence>MTGTDDPRQPLRRNFDWNLLYTFLVIVQEGSITRAAERLLFRQPTVSNALRRLEEQLGKRLIDRGPGRFELTEHGSVLYRECQEICGSIGRLRQLLDDDGAELTGHLTIHMASHVAFPPLDDTLAAFHARFPRVTLDIEIGTSSNVTQAVLAKEATLGICLVHQKHPRLDYELLYREHFGFFCGPHHRLFQRRGLRLADLGGETFVSFRTDQLTDALRPVAMLRAQLPVQGPTVGTSSNLEEVRRMIVAGLGIGPLPIHVVDREVRDGVLWQLPPYEHPPAVDIYVVTNPRSRLGRAERLFLELLIARAGVHEQGALELPGNRRLPPRTG</sequence>
<dbReference type="InterPro" id="IPR036390">
    <property type="entry name" value="WH_DNA-bd_sf"/>
</dbReference>
<comment type="similarity">
    <text evidence="1">Belongs to the LysR transcriptional regulatory family.</text>
</comment>
<evidence type="ECO:0000256" key="3">
    <source>
        <dbReference type="ARBA" id="ARBA00023125"/>
    </source>
</evidence>
<evidence type="ECO:0000256" key="4">
    <source>
        <dbReference type="ARBA" id="ARBA00023163"/>
    </source>
</evidence>
<dbReference type="Pfam" id="PF00126">
    <property type="entry name" value="HTH_1"/>
    <property type="match status" value="1"/>
</dbReference>
<dbReference type="InterPro" id="IPR000847">
    <property type="entry name" value="LysR_HTH_N"/>
</dbReference>
<protein>
    <recommendedName>
        <fullName evidence="5">HTH lysR-type domain-containing protein</fullName>
    </recommendedName>
</protein>
<evidence type="ECO:0000313" key="6">
    <source>
        <dbReference type="EMBL" id="QEA06765.1"/>
    </source>
</evidence>
<dbReference type="GO" id="GO:0003700">
    <property type="term" value="F:DNA-binding transcription factor activity"/>
    <property type="evidence" value="ECO:0007669"/>
    <property type="project" value="InterPro"/>
</dbReference>
<evidence type="ECO:0000256" key="1">
    <source>
        <dbReference type="ARBA" id="ARBA00009437"/>
    </source>
</evidence>
<organism evidence="6">
    <name type="scientific">uncultured organism</name>
    <dbReference type="NCBI Taxonomy" id="155900"/>
    <lineage>
        <taxon>unclassified sequences</taxon>
        <taxon>environmental samples</taxon>
    </lineage>
</organism>
<keyword evidence="2" id="KW-0805">Transcription regulation</keyword>
<gene>
    <name evidence="6" type="ORF">KBTEX_03106</name>
</gene>
<dbReference type="AlphaFoldDB" id="A0A5B8RID0"/>
<dbReference type="InterPro" id="IPR005119">
    <property type="entry name" value="LysR_subst-bd"/>
</dbReference>
<dbReference type="CDD" id="cd05466">
    <property type="entry name" value="PBP2_LTTR_substrate"/>
    <property type="match status" value="1"/>
</dbReference>
<evidence type="ECO:0000256" key="2">
    <source>
        <dbReference type="ARBA" id="ARBA00023015"/>
    </source>
</evidence>
<dbReference type="PROSITE" id="PS50931">
    <property type="entry name" value="HTH_LYSR"/>
    <property type="match status" value="1"/>
</dbReference>
<keyword evidence="4" id="KW-0804">Transcription</keyword>
<name>A0A5B8RID0_9ZZZZ</name>
<dbReference type="SUPFAM" id="SSF46785">
    <property type="entry name" value="Winged helix' DNA-binding domain"/>
    <property type="match status" value="1"/>
</dbReference>
<dbReference type="PANTHER" id="PTHR30126:SF91">
    <property type="entry name" value="LYSR FAMILY TRANSCRIPTIONAL REGULATOR"/>
    <property type="match status" value="1"/>
</dbReference>
<proteinExistence type="inferred from homology"/>